<evidence type="ECO:0000313" key="2">
    <source>
        <dbReference type="Proteomes" id="UP000309488"/>
    </source>
</evidence>
<dbReference type="AlphaFoldDB" id="A0A4U1CVH7"/>
<keyword evidence="2" id="KW-1185">Reference proteome</keyword>
<gene>
    <name evidence="1" type="ORF">FA048_04290</name>
</gene>
<dbReference type="EMBL" id="SWBR01000001">
    <property type="protein sequence ID" value="TKC12843.1"/>
    <property type="molecule type" value="Genomic_DNA"/>
</dbReference>
<proteinExistence type="predicted"/>
<accession>A0A4U1CVH7</accession>
<dbReference type="OrthoDB" id="1489643at2"/>
<reference evidence="1 2" key="1">
    <citation type="submission" date="2019-04" db="EMBL/GenBank/DDBJ databases">
        <title>Pedobacter sp. RP-3-22 sp. nov., isolated from Arctic soil.</title>
        <authorList>
            <person name="Dahal R.H."/>
            <person name="Kim D.-U."/>
        </authorList>
    </citation>
    <scope>NUCLEOTIDE SEQUENCE [LARGE SCALE GENOMIC DNA]</scope>
    <source>
        <strain evidence="1 2">RP-3-22</strain>
    </source>
</reference>
<protein>
    <recommendedName>
        <fullName evidence="3">Lipoprotein</fullName>
    </recommendedName>
</protein>
<organism evidence="1 2">
    <name type="scientific">Pedobacter polaris</name>
    <dbReference type="NCBI Taxonomy" id="2571273"/>
    <lineage>
        <taxon>Bacteria</taxon>
        <taxon>Pseudomonadati</taxon>
        <taxon>Bacteroidota</taxon>
        <taxon>Sphingobacteriia</taxon>
        <taxon>Sphingobacteriales</taxon>
        <taxon>Sphingobacteriaceae</taxon>
        <taxon>Pedobacter</taxon>
    </lineage>
</organism>
<sequence>MKTISRLRYFLYLSILIVGCTTGKKALQKGNYDQSVFKSVDRLKSAPKNAEAMYVLPVAYDLALKEHLRKIDEAKVSSDVLRWETILSHYQKINQLSDEVNSSPVALTLVKNPQKYINEVEDSKYKAAEVRYTLGVNQMSENNRVSAKSAYYNFEKAQYFYPTYKDVKNKMDDAYWAAVVKVVVQPVKVNSSYYQLSNQYFQDQVSEFMRSYQTNRFVIFYSEQQANAQKITPDQVLRMSFDDFIVGQTYVKERVEKLKKDSVLISDSRANGKVYGTVRATLSVFDKQVSSSGLLAMTIFDYQTNKIIRQQRLPGTYLWQDSWASYKGDERALSKQQLQMTKRRELLPPAPAALFVEFTKPIYAQLVDEISYFYNKY</sequence>
<name>A0A4U1CVH7_9SPHI</name>
<evidence type="ECO:0000313" key="1">
    <source>
        <dbReference type="EMBL" id="TKC12843.1"/>
    </source>
</evidence>
<comment type="caution">
    <text evidence="1">The sequence shown here is derived from an EMBL/GenBank/DDBJ whole genome shotgun (WGS) entry which is preliminary data.</text>
</comment>
<evidence type="ECO:0008006" key="3">
    <source>
        <dbReference type="Google" id="ProtNLM"/>
    </source>
</evidence>
<dbReference type="PROSITE" id="PS51257">
    <property type="entry name" value="PROKAR_LIPOPROTEIN"/>
    <property type="match status" value="1"/>
</dbReference>
<dbReference type="RefSeq" id="WP_136838968.1">
    <property type="nucleotide sequence ID" value="NZ_SWBR01000001.1"/>
</dbReference>
<dbReference type="Proteomes" id="UP000309488">
    <property type="component" value="Unassembled WGS sequence"/>
</dbReference>